<reference evidence="2 3" key="1">
    <citation type="submission" date="2020-07" db="EMBL/GenBank/DDBJ databases">
        <title>Taxonomic revisions and descriptions of new bacterial species based on genomic comparisons in the high-G+C-content subgroup of the family Alcaligenaceae.</title>
        <authorList>
            <person name="Szabo A."/>
            <person name="Felfoldi T."/>
        </authorList>
    </citation>
    <scope>NUCLEOTIDE SEQUENCE [LARGE SCALE GENOMIC DNA]</scope>
    <source>
        <strain evidence="2 3">DSM 25264</strain>
    </source>
</reference>
<evidence type="ECO:0000256" key="1">
    <source>
        <dbReference type="SAM" id="Phobius"/>
    </source>
</evidence>
<comment type="caution">
    <text evidence="2">The sequence shown here is derived from an EMBL/GenBank/DDBJ whole genome shotgun (WGS) entry which is preliminary data.</text>
</comment>
<keyword evidence="1" id="KW-0812">Transmembrane</keyword>
<protein>
    <submittedName>
        <fullName evidence="2">Uncharacterized protein</fullName>
    </submittedName>
</protein>
<dbReference type="EMBL" id="JACCEW010000010">
    <property type="protein sequence ID" value="NYT39076.1"/>
    <property type="molecule type" value="Genomic_DNA"/>
</dbReference>
<feature type="transmembrane region" description="Helical" evidence="1">
    <location>
        <begin position="21"/>
        <end position="44"/>
    </location>
</feature>
<dbReference type="RefSeq" id="WP_129971582.1">
    <property type="nucleotide sequence ID" value="NZ_JACCEW010000010.1"/>
</dbReference>
<keyword evidence="1" id="KW-0472">Membrane</keyword>
<name>A0A853FMF3_9BURK</name>
<keyword evidence="3" id="KW-1185">Reference proteome</keyword>
<evidence type="ECO:0000313" key="2">
    <source>
        <dbReference type="EMBL" id="NYT39076.1"/>
    </source>
</evidence>
<evidence type="ECO:0000313" key="3">
    <source>
        <dbReference type="Proteomes" id="UP000580517"/>
    </source>
</evidence>
<organism evidence="2 3">
    <name type="scientific">Allopusillimonas soli</name>
    <dbReference type="NCBI Taxonomy" id="659016"/>
    <lineage>
        <taxon>Bacteria</taxon>
        <taxon>Pseudomonadati</taxon>
        <taxon>Pseudomonadota</taxon>
        <taxon>Betaproteobacteria</taxon>
        <taxon>Burkholderiales</taxon>
        <taxon>Alcaligenaceae</taxon>
        <taxon>Allopusillimonas</taxon>
    </lineage>
</organism>
<dbReference type="AlphaFoldDB" id="A0A853FMF3"/>
<sequence length="85" mass="9729">METIKTRFHRINRAVQTGLAVVFAVMGVLLALAFLLNPALFLAGERPLEGILHLAGALGLCWLQWRYRHIVYPQLRRDYLAEKRA</sequence>
<dbReference type="Proteomes" id="UP000580517">
    <property type="component" value="Unassembled WGS sequence"/>
</dbReference>
<keyword evidence="1" id="KW-1133">Transmembrane helix</keyword>
<proteinExistence type="predicted"/>
<gene>
    <name evidence="2" type="ORF">H0A68_19565</name>
</gene>
<dbReference type="OrthoDB" id="6169079at2"/>
<accession>A0A853FMF3</accession>